<dbReference type="VEuPathDB" id="FungiDB:PMAA_073110"/>
<organism evidence="1 2">
    <name type="scientific">Talaromyces marneffei (strain ATCC 18224 / CBS 334.59 / QM 7333)</name>
    <name type="common">Penicillium marneffei</name>
    <dbReference type="NCBI Taxonomy" id="441960"/>
    <lineage>
        <taxon>Eukaryota</taxon>
        <taxon>Fungi</taxon>
        <taxon>Dikarya</taxon>
        <taxon>Ascomycota</taxon>
        <taxon>Pezizomycotina</taxon>
        <taxon>Eurotiomycetes</taxon>
        <taxon>Eurotiomycetidae</taxon>
        <taxon>Eurotiales</taxon>
        <taxon>Trichocomaceae</taxon>
        <taxon>Talaromyces</taxon>
        <taxon>Talaromyces sect. Talaromyces</taxon>
    </lineage>
</organism>
<dbReference type="PhylomeDB" id="B6QA71"/>
<name>B6QA71_TALMQ</name>
<sequence>MDDGVRPSQLKYNQVLCESLKYWSAYRKAVDASALLPHHCFQFTSHEREYQGQYGLLTSGHSIWRTSNGHCDTEPKIVPLQLLLAVPEPLKIRFSDNAPLATWPGVQGISESGRVNYITPLFLAWAYILSAKWVELLSRSPRHACKQKYLEGTPIQDHLSFDIGYETDEDEYRWWKAILSFGWETTTGYEGRTYLSPWSVTASDTPFRGEKSHRVDSNTPSFHTALEYVTRFCNYYGFYDQFSAALAATLYIPLLGGRTVLLPILKDPTKERRSMLAIPADSCSNSFSEHSEFLPYYMTLSCNTFGIRSLLCSTFFNVNVECNLVAWLEPCFAIIDPLIEREESTKLVALLGNRQPNVAALWLGAIIVGISKSVIRDIRIGLIALDLHAAAWTFTTESFITISPGKAEEKSISREDESRLLFILGSEGHTRPPRSPWKPFGKTSLEETELEIQNHANCNCHCLEYLSWQWESSDGKTLEDTGLNRFPIETCNTKIGLNNPQEASIFNKSESLSEIATRGIFEWLRSNGYPASESFIRQHSWFDIGSSEGE</sequence>
<gene>
    <name evidence="1" type="ORF">PMAA_073110</name>
</gene>
<evidence type="ECO:0000313" key="2">
    <source>
        <dbReference type="Proteomes" id="UP000001294"/>
    </source>
</evidence>
<protein>
    <submittedName>
        <fullName evidence="1">Uncharacterized protein</fullName>
    </submittedName>
</protein>
<dbReference type="HOGENOM" id="CLU_013935_2_0_1"/>
<keyword evidence="2" id="KW-1185">Reference proteome</keyword>
<evidence type="ECO:0000313" key="1">
    <source>
        <dbReference type="EMBL" id="EEA26235.1"/>
    </source>
</evidence>
<reference evidence="2" key="1">
    <citation type="journal article" date="2015" name="Genome Announc.">
        <title>Genome sequence of the AIDS-associated pathogen Penicillium marneffei (ATCC18224) and its near taxonomic relative Talaromyces stipitatus (ATCC10500).</title>
        <authorList>
            <person name="Nierman W.C."/>
            <person name="Fedorova-Abrams N.D."/>
            <person name="Andrianopoulos A."/>
        </authorList>
    </citation>
    <scope>NUCLEOTIDE SEQUENCE [LARGE SCALE GENOMIC DNA]</scope>
    <source>
        <strain evidence="2">ATCC 18224 / CBS 334.59 / QM 7333</strain>
    </source>
</reference>
<dbReference type="Proteomes" id="UP000001294">
    <property type="component" value="Unassembled WGS sequence"/>
</dbReference>
<dbReference type="EMBL" id="DS995900">
    <property type="protein sequence ID" value="EEA26235.1"/>
    <property type="molecule type" value="Genomic_DNA"/>
</dbReference>
<accession>B6QA71</accession>
<dbReference type="AlphaFoldDB" id="B6QA71"/>
<proteinExistence type="predicted"/>